<evidence type="ECO:0000259" key="6">
    <source>
        <dbReference type="PROSITE" id="PS50862"/>
    </source>
</evidence>
<protein>
    <submittedName>
        <fullName evidence="7">EF-P lysine aminoacylase GenX</fullName>
    </submittedName>
</protein>
<dbReference type="GO" id="GO:0006430">
    <property type="term" value="P:lysyl-tRNA aminoacylation"/>
    <property type="evidence" value="ECO:0007669"/>
    <property type="project" value="InterPro"/>
</dbReference>
<dbReference type="PANTHER" id="PTHR42918">
    <property type="entry name" value="LYSYL-TRNA SYNTHETASE"/>
    <property type="match status" value="1"/>
</dbReference>
<dbReference type="Proteomes" id="UP000326287">
    <property type="component" value="Chromosome"/>
</dbReference>
<evidence type="ECO:0000256" key="1">
    <source>
        <dbReference type="ARBA" id="ARBA00011738"/>
    </source>
</evidence>
<proteinExistence type="predicted"/>
<keyword evidence="8" id="KW-1185">Reference proteome</keyword>
<dbReference type="InterPro" id="IPR045864">
    <property type="entry name" value="aa-tRNA-synth_II/BPL/LPL"/>
</dbReference>
<dbReference type="PRINTS" id="PR00982">
    <property type="entry name" value="TRNASYNTHLYS"/>
</dbReference>
<comment type="catalytic activity">
    <reaction evidence="5">
        <text>D-beta-lysine + L-lysyl-[protein] + ATP = N(6)-((3R)-3,6-diaminohexanoyl)-L-lysyl-[protein] + AMP + diphosphate + H(+)</text>
        <dbReference type="Rhea" id="RHEA:83435"/>
        <dbReference type="Rhea" id="RHEA-COMP:9752"/>
        <dbReference type="Rhea" id="RHEA-COMP:20131"/>
        <dbReference type="ChEBI" id="CHEBI:15378"/>
        <dbReference type="ChEBI" id="CHEBI:29969"/>
        <dbReference type="ChEBI" id="CHEBI:30616"/>
        <dbReference type="ChEBI" id="CHEBI:33019"/>
        <dbReference type="ChEBI" id="CHEBI:84138"/>
        <dbReference type="ChEBI" id="CHEBI:156053"/>
        <dbReference type="ChEBI" id="CHEBI:456215"/>
    </reaction>
    <physiologicalReaction direction="left-to-right" evidence="5">
        <dbReference type="Rhea" id="RHEA:83436"/>
    </physiologicalReaction>
</comment>
<evidence type="ECO:0000313" key="7">
    <source>
        <dbReference type="EMBL" id="QFU77545.1"/>
    </source>
</evidence>
<comment type="subunit">
    <text evidence="1">Homodimer.</text>
</comment>
<dbReference type="FunFam" id="3.30.930.10:FF:000017">
    <property type="entry name" value="Elongation factor P--(R)-beta-lysine ligase"/>
    <property type="match status" value="1"/>
</dbReference>
<dbReference type="GO" id="GO:0000049">
    <property type="term" value="F:tRNA binding"/>
    <property type="evidence" value="ECO:0007669"/>
    <property type="project" value="TreeGrafter"/>
</dbReference>
<dbReference type="PANTHER" id="PTHR42918:SF6">
    <property type="entry name" value="ELONGATION FACTOR P--(R)-BETA-LYSINE LIGASE"/>
    <property type="match status" value="1"/>
</dbReference>
<gene>
    <name evidence="7" type="primary">genX</name>
    <name evidence="7" type="ORF">EY643_18740</name>
</gene>
<dbReference type="InterPro" id="IPR004364">
    <property type="entry name" value="Aa-tRNA-synt_II"/>
</dbReference>
<evidence type="ECO:0000256" key="4">
    <source>
        <dbReference type="ARBA" id="ARBA00022840"/>
    </source>
</evidence>
<dbReference type="SUPFAM" id="SSF55681">
    <property type="entry name" value="Class II aaRS and biotin synthetases"/>
    <property type="match status" value="1"/>
</dbReference>
<name>A0A5P9NQ12_9GAMM</name>
<dbReference type="OrthoDB" id="9802326at2"/>
<dbReference type="GO" id="GO:0004824">
    <property type="term" value="F:lysine-tRNA ligase activity"/>
    <property type="evidence" value="ECO:0007669"/>
    <property type="project" value="InterPro"/>
</dbReference>
<feature type="domain" description="Aminoacyl-transfer RNA synthetases class-II family profile" evidence="6">
    <location>
        <begin position="12"/>
        <end position="311"/>
    </location>
</feature>
<sequence length="317" mass="35543">MSESGLSLLALLRARATLYQRIRDFFQHREVLEVETPLLCSSGVTDPSIEPLIVERGQSLAAPRYLQTSPEYAMKRLLSEGSGAIYQIARAFRDGEAGARHNPEFSMLEWYRPGFDHHALMAEVAELLQCCLGKREVHFFSYRALFIETLDIDPFTANTVALAQRAREAMDVGGLSGDRDMWLDLLMSHLVEPQLAQRGICFVYDYPASQAALARIGSSAGLEVGHRFEAYVDGVELANGYWELSDPVEQRQRFNADNARRREYGLAERPLDEHLLAALESGLPDCAGVALGLDRLLMLVCGERDIRNVLALDWQHC</sequence>
<dbReference type="KEGG" id="halc:EY643_18740"/>
<keyword evidence="4" id="KW-0067">ATP-binding</keyword>
<dbReference type="NCBIfam" id="NF006828">
    <property type="entry name" value="PRK09350.1"/>
    <property type="match status" value="1"/>
</dbReference>
<dbReference type="NCBIfam" id="TIGR00462">
    <property type="entry name" value="genX"/>
    <property type="match status" value="1"/>
</dbReference>
<dbReference type="Pfam" id="PF00152">
    <property type="entry name" value="tRNA-synt_2"/>
    <property type="match status" value="1"/>
</dbReference>
<dbReference type="InterPro" id="IPR006195">
    <property type="entry name" value="aa-tRNA-synth_II"/>
</dbReference>
<dbReference type="AlphaFoldDB" id="A0A5P9NQ12"/>
<evidence type="ECO:0000256" key="2">
    <source>
        <dbReference type="ARBA" id="ARBA00022598"/>
    </source>
</evidence>
<dbReference type="EMBL" id="CP036422">
    <property type="protein sequence ID" value="QFU77545.1"/>
    <property type="molecule type" value="Genomic_DNA"/>
</dbReference>
<dbReference type="InterPro" id="IPR004525">
    <property type="entry name" value="EpmA"/>
</dbReference>
<dbReference type="GO" id="GO:0005524">
    <property type="term" value="F:ATP binding"/>
    <property type="evidence" value="ECO:0007669"/>
    <property type="project" value="UniProtKB-KW"/>
</dbReference>
<dbReference type="GO" id="GO:0005829">
    <property type="term" value="C:cytosol"/>
    <property type="evidence" value="ECO:0007669"/>
    <property type="project" value="TreeGrafter"/>
</dbReference>
<keyword evidence="2" id="KW-0436">Ligase</keyword>
<accession>A0A5P9NQ12</accession>
<keyword evidence="3" id="KW-0547">Nucleotide-binding</keyword>
<dbReference type="InterPro" id="IPR018149">
    <property type="entry name" value="Lys-tRNA-synth_II_C"/>
</dbReference>
<evidence type="ECO:0000313" key="8">
    <source>
        <dbReference type="Proteomes" id="UP000326287"/>
    </source>
</evidence>
<dbReference type="Gene3D" id="3.30.930.10">
    <property type="entry name" value="Bira Bifunctional Protein, Domain 2"/>
    <property type="match status" value="1"/>
</dbReference>
<organism evidence="7 8">
    <name type="scientific">Halioglobus maricola</name>
    <dbReference type="NCBI Taxonomy" id="2601894"/>
    <lineage>
        <taxon>Bacteria</taxon>
        <taxon>Pseudomonadati</taxon>
        <taxon>Pseudomonadota</taxon>
        <taxon>Gammaproteobacteria</taxon>
        <taxon>Cellvibrionales</taxon>
        <taxon>Halieaceae</taxon>
        <taxon>Halioglobus</taxon>
    </lineage>
</organism>
<evidence type="ECO:0000256" key="5">
    <source>
        <dbReference type="ARBA" id="ARBA00052794"/>
    </source>
</evidence>
<reference evidence="7 8" key="1">
    <citation type="submission" date="2019-02" db="EMBL/GenBank/DDBJ databases">
        <authorList>
            <person name="Li S.-H."/>
        </authorList>
    </citation>
    <scope>NUCLEOTIDE SEQUENCE [LARGE SCALE GENOMIC DNA]</scope>
    <source>
        <strain evidence="7 8">IMCC14385</strain>
    </source>
</reference>
<dbReference type="PROSITE" id="PS50862">
    <property type="entry name" value="AA_TRNA_LIGASE_II"/>
    <property type="match status" value="1"/>
</dbReference>
<dbReference type="RefSeq" id="WP_153240692.1">
    <property type="nucleotide sequence ID" value="NZ_CP036422.1"/>
</dbReference>
<evidence type="ECO:0000256" key="3">
    <source>
        <dbReference type="ARBA" id="ARBA00022741"/>
    </source>
</evidence>